<organism evidence="5 6">
    <name type="scientific">Albibacterium profundi</name>
    <dbReference type="NCBI Taxonomy" id="3134906"/>
    <lineage>
        <taxon>Bacteria</taxon>
        <taxon>Pseudomonadati</taxon>
        <taxon>Bacteroidota</taxon>
        <taxon>Sphingobacteriia</taxon>
        <taxon>Sphingobacteriales</taxon>
        <taxon>Sphingobacteriaceae</taxon>
        <taxon>Albibacterium</taxon>
    </lineage>
</organism>
<dbReference type="Pfam" id="PF00294">
    <property type="entry name" value="PfkB"/>
    <property type="match status" value="1"/>
</dbReference>
<evidence type="ECO:0000259" key="4">
    <source>
        <dbReference type="Pfam" id="PF00294"/>
    </source>
</evidence>
<dbReference type="CDD" id="cd01167">
    <property type="entry name" value="bac_FRK"/>
    <property type="match status" value="1"/>
</dbReference>
<sequence>MNKDVLNVICFGEVLMDNFPEGRRIGGAPLNVCYHLNKNGIQSRIVSQVGNDAIGDELFSGIGDLGVDTEYIKKTDRFNTSTVEVHIDTDGKVSYEIVEPVAWDGLEYDSEAALAVEKSTAFVFGTLAARSKASRGTLFKYLDRANWSVFDVNIRPPFYSRELIWELMGKCQTLKVNDDELKILATWLSEVKLSMIEALDTILDRFPNIQEILLTMGAEGAVYRSRKQFISVPAKRVEVKDTVGSGDSFLAAFLAKKIQGATILVALEYAVEVSAYVATQQGACPDY</sequence>
<dbReference type="EMBL" id="JBBVGT010000003">
    <property type="protein sequence ID" value="MFB5947048.1"/>
    <property type="molecule type" value="Genomic_DNA"/>
</dbReference>
<evidence type="ECO:0000256" key="1">
    <source>
        <dbReference type="ARBA" id="ARBA00010688"/>
    </source>
</evidence>
<evidence type="ECO:0000256" key="3">
    <source>
        <dbReference type="ARBA" id="ARBA00022777"/>
    </source>
</evidence>
<keyword evidence="2 5" id="KW-0808">Transferase</keyword>
<dbReference type="InterPro" id="IPR029056">
    <property type="entry name" value="Ribokinase-like"/>
</dbReference>
<dbReference type="EC" id="2.7.1.-" evidence="5"/>
<evidence type="ECO:0000313" key="5">
    <source>
        <dbReference type="EMBL" id="MFB5947048.1"/>
    </source>
</evidence>
<dbReference type="GO" id="GO:0016301">
    <property type="term" value="F:kinase activity"/>
    <property type="evidence" value="ECO:0007669"/>
    <property type="project" value="UniProtKB-KW"/>
</dbReference>
<dbReference type="SUPFAM" id="SSF53613">
    <property type="entry name" value="Ribokinase-like"/>
    <property type="match status" value="1"/>
</dbReference>
<dbReference type="InterPro" id="IPR011611">
    <property type="entry name" value="PfkB_dom"/>
</dbReference>
<evidence type="ECO:0000313" key="6">
    <source>
        <dbReference type="Proteomes" id="UP001580928"/>
    </source>
</evidence>
<feature type="domain" description="Carbohydrate kinase PfkB" evidence="4">
    <location>
        <begin position="23"/>
        <end position="284"/>
    </location>
</feature>
<evidence type="ECO:0000256" key="2">
    <source>
        <dbReference type="ARBA" id="ARBA00022679"/>
    </source>
</evidence>
<accession>A0ABV5CI99</accession>
<dbReference type="PANTHER" id="PTHR43085:SF57">
    <property type="entry name" value="CARBOHYDRATE KINASE PFKB DOMAIN-CONTAINING PROTEIN"/>
    <property type="match status" value="1"/>
</dbReference>
<reference evidence="5 6" key="1">
    <citation type="submission" date="2024-04" db="EMBL/GenBank/DDBJ databases">
        <title>Albibacterium profundi sp. nov., isolated from sediment of the Challenger Deep of Mariana Trench.</title>
        <authorList>
            <person name="Wang Y."/>
        </authorList>
    </citation>
    <scope>NUCLEOTIDE SEQUENCE [LARGE SCALE GENOMIC DNA]</scope>
    <source>
        <strain evidence="5 6">RHL897</strain>
    </source>
</reference>
<dbReference type="Gene3D" id="3.40.1190.20">
    <property type="match status" value="1"/>
</dbReference>
<keyword evidence="6" id="KW-1185">Reference proteome</keyword>
<comment type="caution">
    <text evidence="5">The sequence shown here is derived from an EMBL/GenBank/DDBJ whole genome shotgun (WGS) entry which is preliminary data.</text>
</comment>
<dbReference type="PROSITE" id="PS00584">
    <property type="entry name" value="PFKB_KINASES_2"/>
    <property type="match status" value="1"/>
</dbReference>
<protein>
    <submittedName>
        <fullName evidence="5">Carbohydrate kinase</fullName>
        <ecNumber evidence="5">2.7.1.-</ecNumber>
    </submittedName>
</protein>
<dbReference type="PANTHER" id="PTHR43085">
    <property type="entry name" value="HEXOKINASE FAMILY MEMBER"/>
    <property type="match status" value="1"/>
</dbReference>
<dbReference type="InterPro" id="IPR002173">
    <property type="entry name" value="Carboh/pur_kinase_PfkB_CS"/>
</dbReference>
<keyword evidence="3 5" id="KW-0418">Kinase</keyword>
<gene>
    <name evidence="5" type="ORF">WKR92_14535</name>
</gene>
<proteinExistence type="inferred from homology"/>
<dbReference type="RefSeq" id="WP_375558573.1">
    <property type="nucleotide sequence ID" value="NZ_JBBVGT010000003.1"/>
</dbReference>
<comment type="similarity">
    <text evidence="1">Belongs to the carbohydrate kinase PfkB family.</text>
</comment>
<dbReference type="InterPro" id="IPR050306">
    <property type="entry name" value="PfkB_Carbo_kinase"/>
</dbReference>
<dbReference type="Proteomes" id="UP001580928">
    <property type="component" value="Unassembled WGS sequence"/>
</dbReference>
<name>A0ABV5CI99_9SPHI</name>